<evidence type="ECO:0000313" key="8">
    <source>
        <dbReference type="EMBL" id="STM21955.1"/>
    </source>
</evidence>
<accession>A0A0K3U889</accession>
<evidence type="ECO:0000313" key="15">
    <source>
        <dbReference type="Proteomes" id="UP000254718"/>
    </source>
</evidence>
<evidence type="ECO:0000313" key="2">
    <source>
        <dbReference type="EMBL" id="SQD01524.1"/>
    </source>
</evidence>
<dbReference type="Proteomes" id="UP000254718">
    <property type="component" value="Unassembled WGS sequence"/>
</dbReference>
<dbReference type="Proteomes" id="UP000254405">
    <property type="component" value="Unassembled WGS sequence"/>
</dbReference>
<evidence type="ECO:0000313" key="3">
    <source>
        <dbReference type="EMBL" id="STD43021.1"/>
    </source>
</evidence>
<dbReference type="Proteomes" id="UP000281900">
    <property type="component" value="Chromosome"/>
</dbReference>
<dbReference type="Proteomes" id="UP000254219">
    <property type="component" value="Unassembled WGS sequence"/>
</dbReference>
<dbReference type="Proteomes" id="UP000250991">
    <property type="component" value="Unassembled WGS sequence"/>
</dbReference>
<evidence type="ECO:0000313" key="10">
    <source>
        <dbReference type="Proteomes" id="UP000250991"/>
    </source>
</evidence>
<gene>
    <name evidence="1" type="ORF">E2863_03799</name>
    <name evidence="3" type="ORF">NCTC11181_03016</name>
    <name evidence="4" type="ORF">NCTC11341_01534</name>
    <name evidence="2" type="ORF">NCTC8009_01955</name>
    <name evidence="7" type="ORF">NCTC8179_06278</name>
    <name evidence="8" type="ORF">NCTC8333_00815</name>
    <name evidence="6" type="ORF">NCTC8622_07698</name>
    <name evidence="9" type="ORF">NCTC8960_03420</name>
    <name evidence="5" type="ORF">NCTC8985_05383</name>
</gene>
<reference evidence="10 11" key="1">
    <citation type="submission" date="2018-06" db="EMBL/GenBank/DDBJ databases">
        <authorList>
            <consortium name="Pathogen Informatics"/>
            <person name="Doyle S."/>
        </authorList>
    </citation>
    <scope>NUCLEOTIDE SEQUENCE [LARGE SCALE GENOMIC DNA]</scope>
    <source>
        <strain evidence="3 12">NCTC11181</strain>
        <strain evidence="4 14">NCTC11341</strain>
        <strain evidence="2 10">NCTC8009</strain>
        <strain evidence="7 17">NCTC8179</strain>
        <strain evidence="8 15">NCTC8333</strain>
        <strain evidence="6 11">NCTC8622</strain>
        <strain evidence="9 16">NCTC8960</strain>
        <strain evidence="5 13">NCTC8985</strain>
    </source>
</reference>
<dbReference type="EMBL" id="UGEB01000001">
    <property type="protein sequence ID" value="STL05071.1"/>
    <property type="molecule type" value="Genomic_DNA"/>
</dbReference>
<dbReference type="EMBL" id="UARW01000010">
    <property type="protein sequence ID" value="SQD01524.1"/>
    <property type="molecule type" value="Genomic_DNA"/>
</dbReference>
<evidence type="ECO:0000313" key="17">
    <source>
        <dbReference type="Proteomes" id="UP000255543"/>
    </source>
</evidence>
<dbReference type="EMBL" id="UGCO01000001">
    <property type="protein sequence ID" value="STI79971.1"/>
    <property type="molecule type" value="Genomic_DNA"/>
</dbReference>
<evidence type="ECO:0000313" key="13">
    <source>
        <dbReference type="Proteomes" id="UP000254405"/>
    </source>
</evidence>
<organism evidence="8 15">
    <name type="scientific">Escherichia coli</name>
    <dbReference type="NCBI Taxonomy" id="562"/>
    <lineage>
        <taxon>Bacteria</taxon>
        <taxon>Pseudomonadati</taxon>
        <taxon>Pseudomonadota</taxon>
        <taxon>Gammaproteobacteria</taxon>
        <taxon>Enterobacterales</taxon>
        <taxon>Enterobacteriaceae</taxon>
        <taxon>Escherichia</taxon>
    </lineage>
</organism>
<evidence type="ECO:0000313" key="5">
    <source>
        <dbReference type="EMBL" id="STI79971.1"/>
    </source>
</evidence>
<dbReference type="AlphaFoldDB" id="A0A0K3U889"/>
<evidence type="ECO:0000313" key="18">
    <source>
        <dbReference type="Proteomes" id="UP000281900"/>
    </source>
</evidence>
<dbReference type="EMBL" id="UFYN01000002">
    <property type="protein sequence ID" value="STD43021.1"/>
    <property type="molecule type" value="Genomic_DNA"/>
</dbReference>
<evidence type="ECO:0000313" key="14">
    <source>
        <dbReference type="Proteomes" id="UP000254428"/>
    </source>
</evidence>
<proteinExistence type="predicted"/>
<dbReference type="Proteomes" id="UP000255543">
    <property type="component" value="Unassembled WGS sequence"/>
</dbReference>
<evidence type="ECO:0000313" key="4">
    <source>
        <dbReference type="EMBL" id="STH69994.1"/>
    </source>
</evidence>
<dbReference type="EMBL" id="UGCP01000002">
    <property type="protein sequence ID" value="STI88499.1"/>
    <property type="molecule type" value="Genomic_DNA"/>
</dbReference>
<dbReference type="EMBL" id="AP018802">
    <property type="protein sequence ID" value="BBF55254.1"/>
    <property type="molecule type" value="Genomic_DNA"/>
</dbReference>
<dbReference type="EMBL" id="UGFE01000002">
    <property type="protein sequence ID" value="STM21955.1"/>
    <property type="molecule type" value="Genomic_DNA"/>
</dbReference>
<dbReference type="Proteomes" id="UP000255057">
    <property type="component" value="Unassembled WGS sequence"/>
</dbReference>
<evidence type="ECO:0000313" key="1">
    <source>
        <dbReference type="EMBL" id="BBF55254.1"/>
    </source>
</evidence>
<evidence type="ECO:0000313" key="16">
    <source>
        <dbReference type="Proteomes" id="UP000255057"/>
    </source>
</evidence>
<evidence type="ECO:0000313" key="6">
    <source>
        <dbReference type="EMBL" id="STI88499.1"/>
    </source>
</evidence>
<dbReference type="EMBL" id="UGBT01000002">
    <property type="protein sequence ID" value="STH69994.1"/>
    <property type="molecule type" value="Genomic_DNA"/>
</dbReference>
<reference evidence="1 18" key="2">
    <citation type="submission" date="2018-07" db="EMBL/GenBank/DDBJ databases">
        <title>Genomic analysis of colistin resistant EHEC isolated from cattle in Japan.</title>
        <authorList>
            <person name="Kusumoto M."/>
            <person name="Misumi W."/>
            <person name="Ogura Y."/>
            <person name="Hayashi T."/>
            <person name="Akiba M."/>
        </authorList>
    </citation>
    <scope>NUCLEOTIDE SEQUENCE [LARGE SCALE GENOMIC DNA]</scope>
    <source>
        <strain evidence="1 18">E2863</strain>
    </source>
</reference>
<evidence type="ECO:0000313" key="7">
    <source>
        <dbReference type="EMBL" id="STL05071.1"/>
    </source>
</evidence>
<evidence type="ECO:0000313" key="9">
    <source>
        <dbReference type="EMBL" id="STN13099.1"/>
    </source>
</evidence>
<evidence type="ECO:0000313" key="11">
    <source>
        <dbReference type="Proteomes" id="UP000254079"/>
    </source>
</evidence>
<name>A0A0K3U889_ECOLX</name>
<dbReference type="Proteomes" id="UP000254428">
    <property type="component" value="Unassembled WGS sequence"/>
</dbReference>
<dbReference type="Proteomes" id="UP000254079">
    <property type="component" value="Unassembled WGS sequence"/>
</dbReference>
<protein>
    <submittedName>
        <fullName evidence="8">Uncharacterized protein</fullName>
    </submittedName>
</protein>
<sequence length="29" mass="3212">MPSGVAWAQPCAALYADQVYSKELYIKAH</sequence>
<dbReference type="EMBL" id="UGFO01000006">
    <property type="protein sequence ID" value="STN13099.1"/>
    <property type="molecule type" value="Genomic_DNA"/>
</dbReference>
<evidence type="ECO:0000313" key="12">
    <source>
        <dbReference type="Proteomes" id="UP000254219"/>
    </source>
</evidence>